<dbReference type="RefSeq" id="WP_119275438.1">
    <property type="nucleotide sequence ID" value="NZ_QWLA01000001.1"/>
</dbReference>
<feature type="domain" description="HTH deoR-type" evidence="3">
    <location>
        <begin position="6"/>
        <end position="61"/>
    </location>
</feature>
<evidence type="ECO:0000256" key="1">
    <source>
        <dbReference type="ARBA" id="ARBA00023015"/>
    </source>
</evidence>
<proteinExistence type="predicted"/>
<name>A0A399F2C0_9DEIN</name>
<dbReference type="OrthoDB" id="9797223at2"/>
<sequence length="257" mass="28030">MPSLEATLRHREILEILRRDGQVRVSELSDRFNVSAVTIRTDLEHLESSGLLRRTRGGAVPAESKRFELPLEASRQVHAREKERIGQYAAGLVKDGQTIILDVGSTTTELAKALPQGLRNVVVVTSALNIALMLESHPGVTVIVTGGTLRPLQHSLVNPYGTVLLQEINADKAFIGCNGVHPERGLTNTNLQEAEIKRAMMRSARESIVLADHSKLMQIAAARIAPLQSAHLLVTSRKARGEDLEQLRAAGLEVVTV</sequence>
<dbReference type="GO" id="GO:0003700">
    <property type="term" value="F:DNA-binding transcription factor activity"/>
    <property type="evidence" value="ECO:0007669"/>
    <property type="project" value="InterPro"/>
</dbReference>
<accession>A0A399F2C0</accession>
<dbReference type="InterPro" id="IPR037171">
    <property type="entry name" value="NagB/RpiA_transferase-like"/>
</dbReference>
<dbReference type="SMART" id="SM01134">
    <property type="entry name" value="DeoRC"/>
    <property type="match status" value="1"/>
</dbReference>
<comment type="caution">
    <text evidence="4">The sequence shown here is derived from an EMBL/GenBank/DDBJ whole genome shotgun (WGS) entry which is preliminary data.</text>
</comment>
<dbReference type="PROSITE" id="PS51000">
    <property type="entry name" value="HTH_DEOR_2"/>
    <property type="match status" value="1"/>
</dbReference>
<dbReference type="InterPro" id="IPR036388">
    <property type="entry name" value="WH-like_DNA-bd_sf"/>
</dbReference>
<dbReference type="PRINTS" id="PR00037">
    <property type="entry name" value="HTHLACR"/>
</dbReference>
<dbReference type="EMBL" id="QWLA01000001">
    <property type="protein sequence ID" value="RIH89836.1"/>
    <property type="molecule type" value="Genomic_DNA"/>
</dbReference>
<dbReference type="InterPro" id="IPR050313">
    <property type="entry name" value="Carb_Metab_HTH_regulators"/>
</dbReference>
<dbReference type="InterPro" id="IPR036390">
    <property type="entry name" value="WH_DNA-bd_sf"/>
</dbReference>
<dbReference type="Pfam" id="PF00455">
    <property type="entry name" value="DeoRC"/>
    <property type="match status" value="1"/>
</dbReference>
<reference evidence="4 5" key="1">
    <citation type="submission" date="2018-08" db="EMBL/GenBank/DDBJ databases">
        <title>Meiothermus roseus NBRC 110900 genome sequencing project.</title>
        <authorList>
            <person name="Da Costa M.S."/>
            <person name="Albuquerque L."/>
            <person name="Raposo P."/>
            <person name="Froufe H.J.C."/>
            <person name="Barroso C.S."/>
            <person name="Egas C."/>
        </authorList>
    </citation>
    <scope>NUCLEOTIDE SEQUENCE [LARGE SCALE GENOMIC DNA]</scope>
    <source>
        <strain evidence="4 5">NBRC 110900</strain>
    </source>
</reference>
<protein>
    <submittedName>
        <fullName evidence="4">Glucitol operon repressor</fullName>
    </submittedName>
</protein>
<dbReference type="PANTHER" id="PTHR30363">
    <property type="entry name" value="HTH-TYPE TRANSCRIPTIONAL REGULATOR SRLR-RELATED"/>
    <property type="match status" value="1"/>
</dbReference>
<gene>
    <name evidence="4" type="primary">srlR_1</name>
    <name evidence="4" type="ORF">Mrose_00061</name>
</gene>
<evidence type="ECO:0000313" key="5">
    <source>
        <dbReference type="Proteomes" id="UP000265341"/>
    </source>
</evidence>
<dbReference type="InterPro" id="IPR014036">
    <property type="entry name" value="DeoR-like_C"/>
</dbReference>
<evidence type="ECO:0000259" key="3">
    <source>
        <dbReference type="PROSITE" id="PS51000"/>
    </source>
</evidence>
<dbReference type="Pfam" id="PF08220">
    <property type="entry name" value="HTH_DeoR"/>
    <property type="match status" value="1"/>
</dbReference>
<dbReference type="InterPro" id="IPR001034">
    <property type="entry name" value="DeoR_HTH"/>
</dbReference>
<organism evidence="4 5">
    <name type="scientific">Calidithermus roseus</name>
    <dbReference type="NCBI Taxonomy" id="1644118"/>
    <lineage>
        <taxon>Bacteria</taxon>
        <taxon>Thermotogati</taxon>
        <taxon>Deinococcota</taxon>
        <taxon>Deinococci</taxon>
        <taxon>Thermales</taxon>
        <taxon>Thermaceae</taxon>
        <taxon>Calidithermus</taxon>
    </lineage>
</organism>
<dbReference type="SMART" id="SM00420">
    <property type="entry name" value="HTH_DEOR"/>
    <property type="match status" value="1"/>
</dbReference>
<keyword evidence="1" id="KW-0805">Transcription regulation</keyword>
<dbReference type="Gene3D" id="1.10.10.10">
    <property type="entry name" value="Winged helix-like DNA-binding domain superfamily/Winged helix DNA-binding domain"/>
    <property type="match status" value="1"/>
</dbReference>
<dbReference type="PANTHER" id="PTHR30363:SF44">
    <property type="entry name" value="AGA OPERON TRANSCRIPTIONAL REPRESSOR-RELATED"/>
    <property type="match status" value="1"/>
</dbReference>
<dbReference type="Gene3D" id="3.40.50.1360">
    <property type="match status" value="1"/>
</dbReference>
<dbReference type="AlphaFoldDB" id="A0A399F2C0"/>
<dbReference type="Proteomes" id="UP000265341">
    <property type="component" value="Unassembled WGS sequence"/>
</dbReference>
<evidence type="ECO:0000313" key="4">
    <source>
        <dbReference type="EMBL" id="RIH89836.1"/>
    </source>
</evidence>
<keyword evidence="5" id="KW-1185">Reference proteome</keyword>
<keyword evidence="2" id="KW-0804">Transcription</keyword>
<dbReference type="SUPFAM" id="SSF46785">
    <property type="entry name" value="Winged helix' DNA-binding domain"/>
    <property type="match status" value="1"/>
</dbReference>
<evidence type="ECO:0000256" key="2">
    <source>
        <dbReference type="ARBA" id="ARBA00023163"/>
    </source>
</evidence>
<dbReference type="SUPFAM" id="SSF100950">
    <property type="entry name" value="NagB/RpiA/CoA transferase-like"/>
    <property type="match status" value="1"/>
</dbReference>